<proteinExistence type="predicted"/>
<comment type="caution">
    <text evidence="1">The sequence shown here is derived from an EMBL/GenBank/DDBJ whole genome shotgun (WGS) entry which is preliminary data.</text>
</comment>
<accession>A0A8S1W3Z7</accession>
<name>A0A8S1W3Z7_PAROT</name>
<evidence type="ECO:0000313" key="2">
    <source>
        <dbReference type="Proteomes" id="UP000683925"/>
    </source>
</evidence>
<reference evidence="1" key="1">
    <citation type="submission" date="2021-01" db="EMBL/GenBank/DDBJ databases">
        <authorList>
            <consortium name="Genoscope - CEA"/>
            <person name="William W."/>
        </authorList>
    </citation>
    <scope>NUCLEOTIDE SEQUENCE</scope>
</reference>
<organism evidence="1 2">
    <name type="scientific">Paramecium octaurelia</name>
    <dbReference type="NCBI Taxonomy" id="43137"/>
    <lineage>
        <taxon>Eukaryota</taxon>
        <taxon>Sar</taxon>
        <taxon>Alveolata</taxon>
        <taxon>Ciliophora</taxon>
        <taxon>Intramacronucleata</taxon>
        <taxon>Oligohymenophorea</taxon>
        <taxon>Peniculida</taxon>
        <taxon>Parameciidae</taxon>
        <taxon>Paramecium</taxon>
    </lineage>
</organism>
<keyword evidence="2" id="KW-1185">Reference proteome</keyword>
<dbReference type="EMBL" id="CAJJDP010000083">
    <property type="protein sequence ID" value="CAD8185078.1"/>
    <property type="molecule type" value="Genomic_DNA"/>
</dbReference>
<dbReference type="Proteomes" id="UP000683925">
    <property type="component" value="Unassembled WGS sequence"/>
</dbReference>
<protein>
    <submittedName>
        <fullName evidence="1">Uncharacterized protein</fullName>
    </submittedName>
</protein>
<sequence length="195" mass="23061">MLANKNVQNYLMMINTMQFYKVECQKREAQQIIYKVIKWYIILQEEQIYSKSGRFQDIAILKFLHMDRSYAKKMYITKNTFGVLKNLLGIFERINEYIDGENKFKAKSKKAVWNKQTILASKSRKKYCIFLAVSTKKLEFNIYNNKLKQLLVVQHAFDPSIQYNFYSLTLGCKCGLTFNCSYQVCKVQEIIISIS</sequence>
<evidence type="ECO:0000313" key="1">
    <source>
        <dbReference type="EMBL" id="CAD8185078.1"/>
    </source>
</evidence>
<gene>
    <name evidence="1" type="ORF">POCTA_138.1.T0840225</name>
</gene>
<dbReference type="AlphaFoldDB" id="A0A8S1W3Z7"/>